<dbReference type="PANTHER" id="PTHR10098">
    <property type="entry name" value="RAPSYN-RELATED"/>
    <property type="match status" value="1"/>
</dbReference>
<dbReference type="AlphaFoldDB" id="A0A367R128"/>
<feature type="domain" description="CHAT" evidence="1">
    <location>
        <begin position="555"/>
        <end position="828"/>
    </location>
</feature>
<organism evidence="2 3">
    <name type="scientific">Nostoc punctiforme NIES-2108</name>
    <dbReference type="NCBI Taxonomy" id="1356359"/>
    <lineage>
        <taxon>Bacteria</taxon>
        <taxon>Bacillati</taxon>
        <taxon>Cyanobacteriota</taxon>
        <taxon>Cyanophyceae</taxon>
        <taxon>Nostocales</taxon>
        <taxon>Nostocaceae</taxon>
        <taxon>Nostoc</taxon>
    </lineage>
</organism>
<dbReference type="InterPro" id="IPR024983">
    <property type="entry name" value="CHAT_dom"/>
</dbReference>
<dbReference type="SUPFAM" id="SSF48452">
    <property type="entry name" value="TPR-like"/>
    <property type="match status" value="2"/>
</dbReference>
<dbReference type="EMBL" id="LXQE01000195">
    <property type="protein sequence ID" value="RCJ29889.1"/>
    <property type="molecule type" value="Genomic_DNA"/>
</dbReference>
<protein>
    <recommendedName>
        <fullName evidence="1">CHAT domain-containing protein</fullName>
    </recommendedName>
</protein>
<evidence type="ECO:0000313" key="2">
    <source>
        <dbReference type="EMBL" id="RCJ29889.1"/>
    </source>
</evidence>
<accession>A0A367R128</accession>
<dbReference type="PANTHER" id="PTHR10098:SF112">
    <property type="entry name" value="SLR0380 PROTEIN"/>
    <property type="match status" value="1"/>
</dbReference>
<name>A0A367R128_NOSPU</name>
<dbReference type="SMART" id="SM00028">
    <property type="entry name" value="TPR"/>
    <property type="match status" value="3"/>
</dbReference>
<dbReference type="Gene3D" id="1.25.40.10">
    <property type="entry name" value="Tetratricopeptide repeat domain"/>
    <property type="match status" value="2"/>
</dbReference>
<sequence>MKITRRRYLFCSVAGFLIAVSKPSRLMAQNVNKITEQAELLTEKGHELLNQGKYLEALEAWKEATKIYRQLHLDEGIAGNLINQNLALQGLGLYLNACDLLLSALKIDTWSYFPTLNAPDKSSKKALYTAIYQVKPTPVNLLGLQNLGDILRLLGKLGESEIVLKETLSMAQKMTLNADISSVLLSLGDTKQSMYERSSVEYRWIGELLFQKDTVTEIHQNALISLEYYQQVNNTTNAPIAIKLQAQLRSLTLLLDFDKWLKKELLSGNSRLTTTKTNIHRQIQPLIDLIIKNSSLFNELPVSQSAYAKLNFADSLNKTSNKQLQSLAINYAKSALQTAESINNQLLQSFCWGTLGKLNPDESHVCFKQALLFAQSIRASDIVYEWQQQLADLYSQQGKSKEASYFYEAAINSLIQVRANLLGSNPDTQFFFYEKVEPIYRNYIRLLAADPSPNLEKIIQVNAHLQLEQLKNFLQCGRLNLIPLNNLQELPSTTAIIHIIDLDSTIEVIVQSPDHSLHHNSVDAKLIRNHVNNLLDIVQSLKFYSNNQSEIILHSQRLYDLLIRPLKIYFHSSGTLVFALDTSFQSLPMDLLHDGKEFLTQQYSFAQTVGYKIQPLNSLSRNQPTALIAGLSKKSPSFNDENAPKGLKPLPGVVIEVAEIKTQITNSKVLLDEKFTSLQFHKEISKDDFPIIHVSTHGQFSSNAEKTVFLAYDKVINILDFNNFIKSQAQSNENPIELLVLSACQTAKGNKRSALGMAGVAAQAGAQSIISSLWLVDESSTAILMQEFYKALKNGLTKAEALRQAKLSLSSNPKYVHPYFWSGFVLVGGWL</sequence>
<dbReference type="Proteomes" id="UP000252085">
    <property type="component" value="Unassembled WGS sequence"/>
</dbReference>
<dbReference type="Pfam" id="PF12770">
    <property type="entry name" value="CHAT"/>
    <property type="match status" value="1"/>
</dbReference>
<reference evidence="3" key="1">
    <citation type="submission" date="2016-04" db="EMBL/GenBank/DDBJ databases">
        <authorList>
            <person name="Tabuchi Yagui T.R."/>
        </authorList>
    </citation>
    <scope>NUCLEOTIDE SEQUENCE [LARGE SCALE GENOMIC DNA]</scope>
</reference>
<evidence type="ECO:0000313" key="3">
    <source>
        <dbReference type="Proteomes" id="UP000252085"/>
    </source>
</evidence>
<proteinExistence type="predicted"/>
<evidence type="ECO:0000259" key="1">
    <source>
        <dbReference type="Pfam" id="PF12770"/>
    </source>
</evidence>
<dbReference type="InterPro" id="IPR011990">
    <property type="entry name" value="TPR-like_helical_dom_sf"/>
</dbReference>
<comment type="caution">
    <text evidence="2">The sequence shown here is derived from an EMBL/GenBank/DDBJ whole genome shotgun (WGS) entry which is preliminary data.</text>
</comment>
<gene>
    <name evidence="2" type="ORF">A6769_35160</name>
</gene>
<dbReference type="InterPro" id="IPR019734">
    <property type="entry name" value="TPR_rpt"/>
</dbReference>